<keyword evidence="1" id="KW-0812">Transmembrane</keyword>
<accession>A0ABM1TFQ8</accession>
<evidence type="ECO:0000313" key="3">
    <source>
        <dbReference type="RefSeq" id="XP_022254714.1"/>
    </source>
</evidence>
<reference evidence="3" key="1">
    <citation type="submission" date="2025-08" db="UniProtKB">
        <authorList>
            <consortium name="RefSeq"/>
        </authorList>
    </citation>
    <scope>IDENTIFICATION</scope>
    <source>
        <tissue evidence="3">Muscle</tissue>
    </source>
</reference>
<feature type="transmembrane region" description="Helical" evidence="1">
    <location>
        <begin position="37"/>
        <end position="63"/>
    </location>
</feature>
<keyword evidence="1" id="KW-0472">Membrane</keyword>
<protein>
    <submittedName>
        <fullName evidence="3">Uncharacterized protein LOC111088543 isoform X2</fullName>
    </submittedName>
</protein>
<evidence type="ECO:0000313" key="2">
    <source>
        <dbReference type="Proteomes" id="UP000694941"/>
    </source>
</evidence>
<dbReference type="GeneID" id="111088543"/>
<evidence type="ECO:0000256" key="1">
    <source>
        <dbReference type="SAM" id="Phobius"/>
    </source>
</evidence>
<keyword evidence="1" id="KW-1133">Transmembrane helix</keyword>
<organism evidence="2 3">
    <name type="scientific">Limulus polyphemus</name>
    <name type="common">Atlantic horseshoe crab</name>
    <dbReference type="NCBI Taxonomy" id="6850"/>
    <lineage>
        <taxon>Eukaryota</taxon>
        <taxon>Metazoa</taxon>
        <taxon>Ecdysozoa</taxon>
        <taxon>Arthropoda</taxon>
        <taxon>Chelicerata</taxon>
        <taxon>Merostomata</taxon>
        <taxon>Xiphosura</taxon>
        <taxon>Limulidae</taxon>
        <taxon>Limulus</taxon>
    </lineage>
</organism>
<proteinExistence type="predicted"/>
<gene>
    <name evidence="3" type="primary">LOC111088543</name>
</gene>
<sequence length="104" mass="11416">MSGGKIASARVVSQVDYDQHSQEDDHSVYREETETRVVAIVVGVVSGVIFLIAVVLIVVTMSFTPHIDEILRKENEDIFRFMTSTISPYGDADNQTSNVTGQPG</sequence>
<name>A0ABM1TFQ8_LIMPO</name>
<dbReference type="Proteomes" id="UP000694941">
    <property type="component" value="Unplaced"/>
</dbReference>
<keyword evidence="2" id="KW-1185">Reference proteome</keyword>
<dbReference type="RefSeq" id="XP_022254714.1">
    <property type="nucleotide sequence ID" value="XM_022399006.1"/>
</dbReference>